<comment type="subcellular location">
    <subcellularLocation>
        <location evidence="1">Cell membrane</location>
        <topology evidence="1">Multi-pass membrane protein</topology>
    </subcellularLocation>
</comment>
<feature type="transmembrane region" description="Helical" evidence="15">
    <location>
        <begin position="84"/>
        <end position="106"/>
    </location>
</feature>
<evidence type="ECO:0000256" key="3">
    <source>
        <dbReference type="ARBA" id="ARBA00022448"/>
    </source>
</evidence>
<dbReference type="PROSITE" id="PS50283">
    <property type="entry name" value="NA_SOLUT_SYMP_3"/>
    <property type="match status" value="1"/>
</dbReference>
<evidence type="ECO:0000256" key="7">
    <source>
        <dbReference type="ARBA" id="ARBA00023053"/>
    </source>
</evidence>
<evidence type="ECO:0000256" key="8">
    <source>
        <dbReference type="ARBA" id="ARBA00023065"/>
    </source>
</evidence>
<organism evidence="16 17">
    <name type="scientific">Aplysia californica</name>
    <name type="common">California sea hare</name>
    <dbReference type="NCBI Taxonomy" id="6500"/>
    <lineage>
        <taxon>Eukaryota</taxon>
        <taxon>Metazoa</taxon>
        <taxon>Spiralia</taxon>
        <taxon>Lophotrochozoa</taxon>
        <taxon>Mollusca</taxon>
        <taxon>Gastropoda</taxon>
        <taxon>Heterobranchia</taxon>
        <taxon>Euthyneura</taxon>
        <taxon>Tectipleura</taxon>
        <taxon>Aplysiida</taxon>
        <taxon>Aplysioidea</taxon>
        <taxon>Aplysiidae</taxon>
        <taxon>Aplysia</taxon>
    </lineage>
</organism>
<dbReference type="RefSeq" id="XP_012940323.1">
    <property type="nucleotide sequence ID" value="XM_013084869.2"/>
</dbReference>
<keyword evidence="3" id="KW-0813">Transport</keyword>
<feature type="compositionally biased region" description="Basic and acidic residues" evidence="14">
    <location>
        <begin position="482"/>
        <end position="498"/>
    </location>
</feature>
<keyword evidence="4" id="KW-1003">Cell membrane</keyword>
<keyword evidence="16" id="KW-1185">Reference proteome</keyword>
<feature type="transmembrane region" description="Helical" evidence="15">
    <location>
        <begin position="127"/>
        <end position="149"/>
    </location>
</feature>
<evidence type="ECO:0000256" key="5">
    <source>
        <dbReference type="ARBA" id="ARBA00022692"/>
    </source>
</evidence>
<evidence type="ECO:0000313" key="16">
    <source>
        <dbReference type="Proteomes" id="UP000694888"/>
    </source>
</evidence>
<keyword evidence="11" id="KW-0739">Sodium transport</keyword>
<evidence type="ECO:0000256" key="9">
    <source>
        <dbReference type="ARBA" id="ARBA00023136"/>
    </source>
</evidence>
<feature type="compositionally biased region" description="Acidic residues" evidence="14">
    <location>
        <begin position="467"/>
        <end position="481"/>
    </location>
</feature>
<dbReference type="InterPro" id="IPR051163">
    <property type="entry name" value="Sodium:Solute_Symporter_SSF"/>
</dbReference>
<keyword evidence="10" id="KW-0325">Glycoprotein</keyword>
<dbReference type="Pfam" id="PF00474">
    <property type="entry name" value="SSF"/>
    <property type="match status" value="1"/>
</dbReference>
<comment type="similarity">
    <text evidence="2 13">Belongs to the sodium:solute symporter (SSF) (TC 2.A.21) family.</text>
</comment>
<keyword evidence="8" id="KW-0406">Ion transport</keyword>
<gene>
    <name evidence="17" type="primary">LOC101849304</name>
</gene>
<keyword evidence="7" id="KW-0915">Sodium</keyword>
<feature type="transmembrane region" description="Helical" evidence="15">
    <location>
        <begin position="50"/>
        <end position="72"/>
    </location>
</feature>
<reference evidence="17" key="1">
    <citation type="submission" date="2025-08" db="UniProtKB">
        <authorList>
            <consortium name="RefSeq"/>
        </authorList>
    </citation>
    <scope>IDENTIFICATION</scope>
</reference>
<keyword evidence="9 15" id="KW-0472">Membrane</keyword>
<evidence type="ECO:0000256" key="13">
    <source>
        <dbReference type="RuleBase" id="RU362091"/>
    </source>
</evidence>
<feature type="transmembrane region" description="Helical" evidence="15">
    <location>
        <begin position="155"/>
        <end position="175"/>
    </location>
</feature>
<dbReference type="Gene3D" id="1.20.1730.10">
    <property type="entry name" value="Sodium/glucose cotransporter"/>
    <property type="match status" value="2"/>
</dbReference>
<evidence type="ECO:0000256" key="14">
    <source>
        <dbReference type="SAM" id="MobiDB-lite"/>
    </source>
</evidence>
<proteinExistence type="inferred from homology"/>
<name>A0ABM1A3X5_APLCA</name>
<feature type="transmembrane region" description="Helical" evidence="15">
    <location>
        <begin position="182"/>
        <end position="204"/>
    </location>
</feature>
<feature type="transmembrane region" description="Helical" evidence="15">
    <location>
        <begin position="387"/>
        <end position="411"/>
    </location>
</feature>
<dbReference type="Proteomes" id="UP000694888">
    <property type="component" value="Unplaced"/>
</dbReference>
<accession>A0ABM1A3X5</accession>
<protein>
    <submittedName>
        <fullName evidence="17">Sodium-dependent multivitamin transporter</fullName>
    </submittedName>
</protein>
<dbReference type="PANTHER" id="PTHR42985">
    <property type="entry name" value="SODIUM-COUPLED MONOCARBOXYLATE TRANSPORTER"/>
    <property type="match status" value="1"/>
</dbReference>
<dbReference type="PROSITE" id="PS00456">
    <property type="entry name" value="NA_SOLUT_SYMP_1"/>
    <property type="match status" value="1"/>
</dbReference>
<evidence type="ECO:0000313" key="17">
    <source>
        <dbReference type="RefSeq" id="XP_012940323.1"/>
    </source>
</evidence>
<evidence type="ECO:0000256" key="6">
    <source>
        <dbReference type="ARBA" id="ARBA00022989"/>
    </source>
</evidence>
<evidence type="ECO:0000256" key="15">
    <source>
        <dbReference type="SAM" id="Phobius"/>
    </source>
</evidence>
<feature type="transmembrane region" description="Helical" evidence="15">
    <location>
        <begin position="270"/>
        <end position="293"/>
    </location>
</feature>
<feature type="transmembrane region" description="Helical" evidence="15">
    <location>
        <begin position="12"/>
        <end position="29"/>
    </location>
</feature>
<feature type="transmembrane region" description="Helical" evidence="15">
    <location>
        <begin position="299"/>
        <end position="320"/>
    </location>
</feature>
<keyword evidence="5 15" id="KW-0812">Transmembrane</keyword>
<dbReference type="InterPro" id="IPR018212">
    <property type="entry name" value="Na/solute_symporter_CS"/>
</dbReference>
<evidence type="ECO:0000256" key="10">
    <source>
        <dbReference type="ARBA" id="ARBA00023180"/>
    </source>
</evidence>
<evidence type="ECO:0000256" key="1">
    <source>
        <dbReference type="ARBA" id="ARBA00004651"/>
    </source>
</evidence>
<dbReference type="GeneID" id="101849304"/>
<evidence type="ECO:0000256" key="12">
    <source>
        <dbReference type="ARBA" id="ARBA00036099"/>
    </source>
</evidence>
<evidence type="ECO:0000256" key="11">
    <source>
        <dbReference type="ARBA" id="ARBA00023201"/>
    </source>
</evidence>
<dbReference type="InterPro" id="IPR001734">
    <property type="entry name" value="Na/solute_symporter"/>
</dbReference>
<dbReference type="PANTHER" id="PTHR42985:SF40">
    <property type="entry name" value="LD47995P-RELATED"/>
    <property type="match status" value="1"/>
</dbReference>
<keyword evidence="6 15" id="KW-1133">Transmembrane helix</keyword>
<dbReference type="InterPro" id="IPR038377">
    <property type="entry name" value="Na/Glc_symporter_sf"/>
</dbReference>
<comment type="catalytic activity">
    <reaction evidence="12">
        <text>iodide(out) + 2 Na(+)(out) = iodide(in) + 2 Na(+)(in)</text>
        <dbReference type="Rhea" id="RHEA:71207"/>
        <dbReference type="ChEBI" id="CHEBI:16382"/>
        <dbReference type="ChEBI" id="CHEBI:29101"/>
    </reaction>
</comment>
<feature type="region of interest" description="Disordered" evidence="14">
    <location>
        <begin position="467"/>
        <end position="516"/>
    </location>
</feature>
<evidence type="ECO:0000256" key="2">
    <source>
        <dbReference type="ARBA" id="ARBA00006434"/>
    </source>
</evidence>
<evidence type="ECO:0000256" key="4">
    <source>
        <dbReference type="ARBA" id="ARBA00022475"/>
    </source>
</evidence>
<sequence>MATTFTALDYCLFVAVLAISALIGVYYMLREKWRKRETTAEDLLMGGREMGVFPVAMSLLASYMSAITVLGIPTEMYVYGVSYWLVAAAGLITFPLTCFLFLPFFHNLQLSSAYEYLELRFSRWTRYLASGIFVVQMFLYMAVVLYAPALALNQVTGFSLWGSILSVGAVVTFYTSMGGLRAVLWTDTFQTFVVAAGLFAVVIVGSDKIGGMARVWELSTAGGRTEFFNFDPSPFSRTTFWSVTVGSFVGQMTIYGASQTMLQRYMSIQIMLTALGAGGGPLLGLFSLGMFFPCVNSKGALSALLVSTIATFWVAIGAIVKQVPQPTLPFSTEGCAVTTNTSQIFNSILNLHSATPVPPEPLVDPTHAQTDDVTDVSGLQLIYKLSFLWYPTFAVIISIITGVLVSAFTGWTTDSCVDSRLIYPVHKHLCCCMPRKARKWLNCASLWTYNVQFPSAKHMVYFDDESYGEEEDDESGDDINVTEEKDRLLDRGSEKATEGKTSSVNDGFEVELETKM</sequence>